<gene>
    <name evidence="5" type="ordered locus">Dret_0441</name>
</gene>
<dbReference type="HOGENOM" id="CLU_067767_1_0_7"/>
<dbReference type="OrthoDB" id="9778602at2"/>
<evidence type="ECO:0000256" key="3">
    <source>
        <dbReference type="ARBA" id="ARBA00023014"/>
    </source>
</evidence>
<dbReference type="CDD" id="cd03110">
    <property type="entry name" value="SIMIBI_bact_arch"/>
    <property type="match status" value="1"/>
</dbReference>
<protein>
    <submittedName>
        <fullName evidence="5">Cobyrinic acid ac-diamide synthase</fullName>
    </submittedName>
</protein>
<dbReference type="GO" id="GO:0051536">
    <property type="term" value="F:iron-sulfur cluster binding"/>
    <property type="evidence" value="ECO:0007669"/>
    <property type="project" value="UniProtKB-KW"/>
</dbReference>
<keyword evidence="2" id="KW-0408">Iron</keyword>
<dbReference type="PANTHER" id="PTHR43534">
    <property type="entry name" value="MIND SUPERFAMILY P-LOOP ATPASE CONTAINING AN INSERTED FERREDOXIN DOMAIN"/>
    <property type="match status" value="1"/>
</dbReference>
<name>C8X0B3_DESRD</name>
<dbReference type="eggNOG" id="COG1149">
    <property type="taxonomic scope" value="Bacteria"/>
</dbReference>
<keyword evidence="3" id="KW-0411">Iron-sulfur</keyword>
<dbReference type="InterPro" id="IPR017900">
    <property type="entry name" value="4Fe4S_Fe_S_CS"/>
</dbReference>
<dbReference type="Pfam" id="PF01656">
    <property type="entry name" value="CbiA"/>
    <property type="match status" value="1"/>
</dbReference>
<dbReference type="SUPFAM" id="SSF52540">
    <property type="entry name" value="P-loop containing nucleoside triphosphate hydrolases"/>
    <property type="match status" value="1"/>
</dbReference>
<reference evidence="5 6" key="2">
    <citation type="journal article" date="2010" name="Stand. Genomic Sci.">
        <title>Complete genome sequence of Desulfohalobium retbaense type strain (HR(100)).</title>
        <authorList>
            <person name="Spring S."/>
            <person name="Nolan M."/>
            <person name="Lapidus A."/>
            <person name="Glavina Del Rio T."/>
            <person name="Copeland A."/>
            <person name="Tice H."/>
            <person name="Cheng J.F."/>
            <person name="Lucas S."/>
            <person name="Land M."/>
            <person name="Chen F."/>
            <person name="Bruce D."/>
            <person name="Goodwin L."/>
            <person name="Pitluck S."/>
            <person name="Ivanova N."/>
            <person name="Mavromatis K."/>
            <person name="Mikhailova N."/>
            <person name="Pati A."/>
            <person name="Chen A."/>
            <person name="Palaniappan K."/>
            <person name="Hauser L."/>
            <person name="Chang Y.J."/>
            <person name="Jeffries C.D."/>
            <person name="Munk C."/>
            <person name="Kiss H."/>
            <person name="Chain P."/>
            <person name="Han C."/>
            <person name="Brettin T."/>
            <person name="Detter J.C."/>
            <person name="Schuler E."/>
            <person name="Goker M."/>
            <person name="Rohde M."/>
            <person name="Bristow J."/>
            <person name="Eisen J.A."/>
            <person name="Markowitz V."/>
            <person name="Hugenholtz P."/>
            <person name="Kyrpides N.C."/>
            <person name="Klenk H.P."/>
        </authorList>
    </citation>
    <scope>NUCLEOTIDE SEQUENCE [LARGE SCALE GENOMIC DNA]</scope>
    <source>
        <strain evidence="5 6">DSM 5692</strain>
    </source>
</reference>
<dbReference type="STRING" id="485915.Dret_0441"/>
<dbReference type="EMBL" id="CP001734">
    <property type="protein sequence ID" value="ACV67738.1"/>
    <property type="molecule type" value="Genomic_DNA"/>
</dbReference>
<sequence>MKELVIISGKGGTGKTSIVAGLAAVGPKMVLADCDVDAADLHLILDPAVEQTHDFYSGELPAIDPQKCTECGVCASSCRFGAISEDIEIRLEQCEGCALCSYVCPETAISMHPRLCGQWFVSGTRFGPLVHASLGIGEENSGKLVTTVRQNAHTVAEERGYEWVVADGSPGIGCPVIASLTNASAVLLVAEPTVSAIHDLKRVSELTRHFQLPTMAVINKTDVNQELVQEIREFCRAHRIPVVGALPYDPRVTKAQIQGQSVSEYDPQGLGELMRGIWNQIETHI</sequence>
<dbReference type="PROSITE" id="PS51379">
    <property type="entry name" value="4FE4S_FER_2"/>
    <property type="match status" value="2"/>
</dbReference>
<dbReference type="InterPro" id="IPR017896">
    <property type="entry name" value="4Fe4S_Fe-S-bd"/>
</dbReference>
<evidence type="ECO:0000313" key="5">
    <source>
        <dbReference type="EMBL" id="ACV67738.1"/>
    </source>
</evidence>
<dbReference type="RefSeq" id="WP_015750896.1">
    <property type="nucleotide sequence ID" value="NC_013223.1"/>
</dbReference>
<dbReference type="PROSITE" id="PS00198">
    <property type="entry name" value="4FE4S_FER_1"/>
    <property type="match status" value="1"/>
</dbReference>
<evidence type="ECO:0000256" key="1">
    <source>
        <dbReference type="ARBA" id="ARBA00022723"/>
    </source>
</evidence>
<keyword evidence="6" id="KW-1185">Reference proteome</keyword>
<reference evidence="6" key="1">
    <citation type="submission" date="2009-09" db="EMBL/GenBank/DDBJ databases">
        <title>The complete chromosome of Desulfohalobium retbaense DSM 5692.</title>
        <authorList>
            <consortium name="US DOE Joint Genome Institute (JGI-PGF)"/>
            <person name="Lucas S."/>
            <person name="Copeland A."/>
            <person name="Lapidus A."/>
            <person name="Glavina del Rio T."/>
            <person name="Dalin E."/>
            <person name="Tice H."/>
            <person name="Bruce D."/>
            <person name="Goodwin L."/>
            <person name="Pitluck S."/>
            <person name="Kyrpides N."/>
            <person name="Mavromatis K."/>
            <person name="Ivanova N."/>
            <person name="Mikhailova N."/>
            <person name="Munk A.C."/>
            <person name="Brettin T."/>
            <person name="Detter J.C."/>
            <person name="Han C."/>
            <person name="Tapia R."/>
            <person name="Larimer F."/>
            <person name="Land M."/>
            <person name="Hauser L."/>
            <person name="Markowitz V."/>
            <person name="Cheng J.-F."/>
            <person name="Hugenholtz P."/>
            <person name="Woyke T."/>
            <person name="Wu D."/>
            <person name="Spring S."/>
            <person name="Klenk H.-P."/>
            <person name="Eisen J.A."/>
        </authorList>
    </citation>
    <scope>NUCLEOTIDE SEQUENCE [LARGE SCALE GENOMIC DNA]</scope>
    <source>
        <strain evidence="6">DSM 5692</strain>
    </source>
</reference>
<dbReference type="AlphaFoldDB" id="C8X0B3"/>
<keyword evidence="1" id="KW-0479">Metal-binding</keyword>
<dbReference type="InterPro" id="IPR002586">
    <property type="entry name" value="CobQ/CobB/MinD/ParA_Nub-bd_dom"/>
</dbReference>
<dbReference type="GO" id="GO:0046872">
    <property type="term" value="F:metal ion binding"/>
    <property type="evidence" value="ECO:0007669"/>
    <property type="project" value="UniProtKB-KW"/>
</dbReference>
<evidence type="ECO:0000259" key="4">
    <source>
        <dbReference type="PROSITE" id="PS51379"/>
    </source>
</evidence>
<dbReference type="Gene3D" id="3.40.50.300">
    <property type="entry name" value="P-loop containing nucleotide triphosphate hydrolases"/>
    <property type="match status" value="1"/>
</dbReference>
<dbReference type="KEGG" id="drt:Dret_0441"/>
<dbReference type="InterPro" id="IPR027417">
    <property type="entry name" value="P-loop_NTPase"/>
</dbReference>
<feature type="domain" description="4Fe-4S ferredoxin-type" evidence="4">
    <location>
        <begin position="89"/>
        <end position="114"/>
    </location>
</feature>
<accession>C8X0B3</accession>
<evidence type="ECO:0000256" key="2">
    <source>
        <dbReference type="ARBA" id="ARBA00023004"/>
    </source>
</evidence>
<organism evidence="5 6">
    <name type="scientific">Desulfohalobium retbaense (strain ATCC 49708 / DSM 5692 / JCM 16813 / HR100)</name>
    <dbReference type="NCBI Taxonomy" id="485915"/>
    <lineage>
        <taxon>Bacteria</taxon>
        <taxon>Pseudomonadati</taxon>
        <taxon>Thermodesulfobacteriota</taxon>
        <taxon>Desulfovibrionia</taxon>
        <taxon>Desulfovibrionales</taxon>
        <taxon>Desulfohalobiaceae</taxon>
        <taxon>Desulfohalobium</taxon>
    </lineage>
</organism>
<dbReference type="Pfam" id="PF00037">
    <property type="entry name" value="Fer4"/>
    <property type="match status" value="1"/>
</dbReference>
<dbReference type="Proteomes" id="UP000001052">
    <property type="component" value="Chromosome"/>
</dbReference>
<evidence type="ECO:0000313" key="6">
    <source>
        <dbReference type="Proteomes" id="UP000001052"/>
    </source>
</evidence>
<feature type="domain" description="4Fe-4S ferredoxin-type" evidence="4">
    <location>
        <begin position="59"/>
        <end position="88"/>
    </location>
</feature>
<dbReference type="SUPFAM" id="SSF54862">
    <property type="entry name" value="4Fe-4S ferredoxins"/>
    <property type="match status" value="1"/>
</dbReference>
<dbReference type="PANTHER" id="PTHR43534:SF1">
    <property type="entry name" value="4FE-4S CLUSTER CONTAINING PARA FAMILY ATPASE PROTEIN"/>
    <property type="match status" value="1"/>
</dbReference>
<proteinExistence type="predicted"/>
<dbReference type="Gene3D" id="3.30.70.20">
    <property type="match status" value="1"/>
</dbReference>